<dbReference type="PROSITE" id="PS51858">
    <property type="entry name" value="PPPDE"/>
    <property type="match status" value="1"/>
</dbReference>
<gene>
    <name evidence="5" type="ORF">TRIUR3_28297</name>
</gene>
<dbReference type="PANTHER" id="PTHR12378">
    <property type="entry name" value="DESUMOYLATING ISOPEPTIDASE"/>
    <property type="match status" value="1"/>
</dbReference>
<keyword evidence="2" id="KW-0645">Protease</keyword>
<dbReference type="Gene3D" id="3.90.1720.30">
    <property type="entry name" value="PPPDE domains"/>
    <property type="match status" value="1"/>
</dbReference>
<dbReference type="AlphaFoldDB" id="M7Z3R8"/>
<dbReference type="PANTHER" id="PTHR12378:SF38">
    <property type="entry name" value="OS03G0100900 PROTEIN"/>
    <property type="match status" value="1"/>
</dbReference>
<dbReference type="STRING" id="4572.M7Z3R8"/>
<dbReference type="eggNOG" id="KOG0324">
    <property type="taxonomic scope" value="Eukaryota"/>
</dbReference>
<feature type="region of interest" description="Disordered" evidence="4">
    <location>
        <begin position="91"/>
        <end position="116"/>
    </location>
</feature>
<reference evidence="5" key="1">
    <citation type="journal article" date="2013" name="Nature">
        <title>Draft genome of the wheat A-genome progenitor Triticum urartu.</title>
        <authorList>
            <person name="Ling H.Q."/>
            <person name="Zhao S."/>
            <person name="Liu D."/>
            <person name="Wang J."/>
            <person name="Sun H."/>
            <person name="Zhang C."/>
            <person name="Fan H."/>
            <person name="Li D."/>
            <person name="Dong L."/>
            <person name="Tao Y."/>
            <person name="Gao C."/>
            <person name="Wu H."/>
            <person name="Li Y."/>
            <person name="Cui Y."/>
            <person name="Guo X."/>
            <person name="Zheng S."/>
            <person name="Wang B."/>
            <person name="Yu K."/>
            <person name="Liang Q."/>
            <person name="Yang W."/>
            <person name="Lou X."/>
            <person name="Chen J."/>
            <person name="Feng M."/>
            <person name="Jian J."/>
            <person name="Zhang X."/>
            <person name="Luo G."/>
            <person name="Jiang Y."/>
            <person name="Liu J."/>
            <person name="Wang Z."/>
            <person name="Sha Y."/>
            <person name="Zhang B."/>
            <person name="Wu H."/>
            <person name="Tang D."/>
            <person name="Shen Q."/>
            <person name="Xue P."/>
            <person name="Zou S."/>
            <person name="Wang X."/>
            <person name="Liu X."/>
            <person name="Wang F."/>
            <person name="Yang Y."/>
            <person name="An X."/>
            <person name="Dong Z."/>
            <person name="Zhang K."/>
            <person name="Zhang X."/>
            <person name="Luo M.C."/>
            <person name="Dvorak J."/>
            <person name="Tong Y."/>
            <person name="Wang J."/>
            <person name="Yang H."/>
            <person name="Li Z."/>
            <person name="Wang D."/>
            <person name="Zhang A."/>
            <person name="Wang J."/>
        </authorList>
    </citation>
    <scope>NUCLEOTIDE SEQUENCE</scope>
</reference>
<evidence type="ECO:0000256" key="2">
    <source>
        <dbReference type="ARBA" id="ARBA00022670"/>
    </source>
</evidence>
<proteinExistence type="inferred from homology"/>
<organism evidence="5">
    <name type="scientific">Triticum urartu</name>
    <name type="common">Red wild einkorn</name>
    <name type="synonym">Crithodium urartu</name>
    <dbReference type="NCBI Taxonomy" id="4572"/>
    <lineage>
        <taxon>Eukaryota</taxon>
        <taxon>Viridiplantae</taxon>
        <taxon>Streptophyta</taxon>
        <taxon>Embryophyta</taxon>
        <taxon>Tracheophyta</taxon>
        <taxon>Spermatophyta</taxon>
        <taxon>Magnoliopsida</taxon>
        <taxon>Liliopsida</taxon>
        <taxon>Poales</taxon>
        <taxon>Poaceae</taxon>
        <taxon>BOP clade</taxon>
        <taxon>Pooideae</taxon>
        <taxon>Triticodae</taxon>
        <taxon>Triticeae</taxon>
        <taxon>Triticinae</taxon>
        <taxon>Triticum</taxon>
    </lineage>
</organism>
<keyword evidence="3" id="KW-0378">Hydrolase</keyword>
<evidence type="ECO:0000313" key="5">
    <source>
        <dbReference type="EMBL" id="EMS54607.1"/>
    </source>
</evidence>
<protein>
    <submittedName>
        <fullName evidence="5">Uncharacterized protein</fullName>
    </submittedName>
</protein>
<dbReference type="EMBL" id="KD180461">
    <property type="protein sequence ID" value="EMS54607.1"/>
    <property type="molecule type" value="Genomic_DNA"/>
</dbReference>
<dbReference type="GO" id="GO:0101005">
    <property type="term" value="F:deubiquitinase activity"/>
    <property type="evidence" value="ECO:0007669"/>
    <property type="project" value="TreeGrafter"/>
</dbReference>
<dbReference type="Pfam" id="PF05903">
    <property type="entry name" value="Peptidase_C97"/>
    <property type="match status" value="1"/>
</dbReference>
<dbReference type="InterPro" id="IPR008580">
    <property type="entry name" value="PPPDE_dom"/>
</dbReference>
<dbReference type="GO" id="GO:0016579">
    <property type="term" value="P:protein deubiquitination"/>
    <property type="evidence" value="ECO:0007669"/>
    <property type="project" value="TreeGrafter"/>
</dbReference>
<comment type="similarity">
    <text evidence="1">Belongs to the DeSI family.</text>
</comment>
<dbReference type="InterPro" id="IPR042266">
    <property type="entry name" value="PPPDE_sf"/>
</dbReference>
<accession>M7Z3R8</accession>
<dbReference type="GO" id="GO:0006508">
    <property type="term" value="P:proteolysis"/>
    <property type="evidence" value="ECO:0007669"/>
    <property type="project" value="UniProtKB-KW"/>
</dbReference>
<evidence type="ECO:0000256" key="4">
    <source>
        <dbReference type="SAM" id="MobiDB-lite"/>
    </source>
</evidence>
<sequence>MSRAEVHTTFLEDLAEDYHRNTHHLIARNCNHFTTDVYNHFTGKPTPRWVNRLARLALCSIRNSVLTENIKVSVVRGETAHLEFSVTEKQVTNPSSLADNSREPQPPACSSSNGRRRDGCPHQFPFFIHGYVALNNEKSIEVLTQLVHMDVMTLYRL</sequence>
<evidence type="ECO:0000256" key="1">
    <source>
        <dbReference type="ARBA" id="ARBA00008140"/>
    </source>
</evidence>
<evidence type="ECO:0000256" key="3">
    <source>
        <dbReference type="ARBA" id="ARBA00022801"/>
    </source>
</evidence>
<name>M7Z3R8_TRIUA</name>